<protein>
    <submittedName>
        <fullName evidence="8">Permease</fullName>
    </submittedName>
</protein>
<feature type="transmembrane region" description="Helical" evidence="7">
    <location>
        <begin position="217"/>
        <end position="235"/>
    </location>
</feature>
<dbReference type="GO" id="GO:0005886">
    <property type="term" value="C:plasma membrane"/>
    <property type="evidence" value="ECO:0007669"/>
    <property type="project" value="UniProtKB-SubCell"/>
</dbReference>
<keyword evidence="9" id="KW-1185">Reference proteome</keyword>
<dbReference type="PANTHER" id="PTHR42775:SF2">
    <property type="entry name" value="PERMEASE"/>
    <property type="match status" value="1"/>
</dbReference>
<feature type="transmembrane region" description="Helical" evidence="7">
    <location>
        <begin position="12"/>
        <end position="37"/>
    </location>
</feature>
<dbReference type="Proteomes" id="UP000000466">
    <property type="component" value="Chromosome"/>
</dbReference>
<dbReference type="PANTHER" id="PTHR42775">
    <property type="entry name" value="PERMEASE RV2963-RELATED"/>
    <property type="match status" value="1"/>
</dbReference>
<feature type="transmembrane region" description="Helical" evidence="7">
    <location>
        <begin position="255"/>
        <end position="278"/>
    </location>
</feature>
<dbReference type="HOGENOM" id="CLU_059148_1_0_6"/>
<gene>
    <name evidence="8" type="ordered locus">M5M_00100</name>
</gene>
<evidence type="ECO:0000256" key="3">
    <source>
        <dbReference type="ARBA" id="ARBA00022475"/>
    </source>
</evidence>
<dbReference type="OrthoDB" id="9777774at2"/>
<evidence type="ECO:0000256" key="4">
    <source>
        <dbReference type="ARBA" id="ARBA00022692"/>
    </source>
</evidence>
<comment type="subcellular location">
    <subcellularLocation>
        <location evidence="1">Cell membrane</location>
        <topology evidence="1">Multi-pass membrane protein</topology>
    </subcellularLocation>
</comment>
<feature type="transmembrane region" description="Helical" evidence="7">
    <location>
        <begin position="310"/>
        <end position="331"/>
    </location>
</feature>
<accession>K4KE05</accession>
<evidence type="ECO:0000256" key="1">
    <source>
        <dbReference type="ARBA" id="ARBA00004651"/>
    </source>
</evidence>
<feature type="transmembrane region" description="Helical" evidence="7">
    <location>
        <begin position="285"/>
        <end position="304"/>
    </location>
</feature>
<dbReference type="EMBL" id="CP003746">
    <property type="protein sequence ID" value="AFU97259.1"/>
    <property type="molecule type" value="Genomic_DNA"/>
</dbReference>
<keyword evidence="6 7" id="KW-0472">Membrane</keyword>
<dbReference type="KEGG" id="saga:M5M_00100"/>
<evidence type="ECO:0000313" key="8">
    <source>
        <dbReference type="EMBL" id="AFU97259.1"/>
    </source>
</evidence>
<dbReference type="InterPro" id="IPR053166">
    <property type="entry name" value="UPF0718_permease"/>
</dbReference>
<name>K4KE05_SIMAS</name>
<dbReference type="Pfam" id="PF03773">
    <property type="entry name" value="ArsP_1"/>
    <property type="match status" value="1"/>
</dbReference>
<sequence length="335" mass="35311">MNPELLAMLSEAATLFVWLGLELTLLFLVISFLVGVLQEWIPAKRVQATLGASGGRGYFWAAMLGGLTPFCSCSTIPMLAGLLKARASFGPVITFLLTSPLLNPIVLGLFLVTFGLEVTLFYATFALSVAIAMGYLLASLGFDRYIRPGVFGRSPSCAEPAVVNGNADSTGCCSQVQPSGVSIDAGGCCVVAPVVVAPLAGRWLRIWQESWSQFTRLMPYLFVGVALGAFTYGFLPTELIARYAGADNPLAIPVAAVVGVPLYIRAATVIPLSAALVAKGMSMGAVMALIIGSAGASLTEVVLLRSLFRWQMIAVFVAVIFGMAVVAGYGYQLVF</sequence>
<dbReference type="RefSeq" id="WP_015045432.1">
    <property type="nucleotide sequence ID" value="NC_018868.3"/>
</dbReference>
<organism evidence="8 9">
    <name type="scientific">Simiduia agarivorans (strain DSM 21679 / JCM 13881 / BCRC 17597 / SA1)</name>
    <dbReference type="NCBI Taxonomy" id="1117647"/>
    <lineage>
        <taxon>Bacteria</taxon>
        <taxon>Pseudomonadati</taxon>
        <taxon>Pseudomonadota</taxon>
        <taxon>Gammaproteobacteria</taxon>
        <taxon>Cellvibrionales</taxon>
        <taxon>Cellvibrionaceae</taxon>
        <taxon>Simiduia</taxon>
    </lineage>
</organism>
<feature type="transmembrane region" description="Helical" evidence="7">
    <location>
        <begin position="92"/>
        <end position="114"/>
    </location>
</feature>
<keyword evidence="4 7" id="KW-0812">Transmembrane</keyword>
<proteinExistence type="inferred from homology"/>
<feature type="transmembrane region" description="Helical" evidence="7">
    <location>
        <begin position="57"/>
        <end position="80"/>
    </location>
</feature>
<dbReference type="eggNOG" id="COG0701">
    <property type="taxonomic scope" value="Bacteria"/>
</dbReference>
<evidence type="ECO:0000313" key="9">
    <source>
        <dbReference type="Proteomes" id="UP000000466"/>
    </source>
</evidence>
<evidence type="ECO:0000256" key="7">
    <source>
        <dbReference type="SAM" id="Phobius"/>
    </source>
</evidence>
<keyword evidence="3" id="KW-1003">Cell membrane</keyword>
<evidence type="ECO:0000256" key="6">
    <source>
        <dbReference type="ARBA" id="ARBA00023136"/>
    </source>
</evidence>
<feature type="transmembrane region" description="Helical" evidence="7">
    <location>
        <begin position="120"/>
        <end position="138"/>
    </location>
</feature>
<dbReference type="InterPro" id="IPR005524">
    <property type="entry name" value="DUF318"/>
</dbReference>
<comment type="similarity">
    <text evidence="2">Belongs to the UPF0718 family.</text>
</comment>
<evidence type="ECO:0000256" key="2">
    <source>
        <dbReference type="ARBA" id="ARBA00006386"/>
    </source>
</evidence>
<keyword evidence="5 7" id="KW-1133">Transmembrane helix</keyword>
<dbReference type="STRING" id="1117647.M5M_00100"/>
<evidence type="ECO:0000256" key="5">
    <source>
        <dbReference type="ARBA" id="ARBA00022989"/>
    </source>
</evidence>
<reference evidence="8 9" key="1">
    <citation type="journal article" date="2013" name="Genome Announc.">
        <title>Complete genome sequence of Simiduia agarivorans SA1(T), a marine bacterium able to degrade a variety of polysaccharides.</title>
        <authorList>
            <person name="Lin S.Y."/>
            <person name="Shieh W.Y."/>
            <person name="Chen J.S."/>
            <person name="Tang S.L."/>
        </authorList>
    </citation>
    <scope>NUCLEOTIDE SEQUENCE [LARGE SCALE GENOMIC DNA]</scope>
    <source>
        <strain evidence="9">DSM 21679 / JCM 13881 / BCRC 17597 / SA1</strain>
    </source>
</reference>
<dbReference type="AlphaFoldDB" id="K4KE05"/>